<dbReference type="InterPro" id="IPR013087">
    <property type="entry name" value="Znf_C2H2_type"/>
</dbReference>
<dbReference type="EMBL" id="DS985246">
    <property type="protein sequence ID" value="EDV23774.1"/>
    <property type="molecule type" value="Genomic_DNA"/>
</dbReference>
<feature type="compositionally biased region" description="Polar residues" evidence="5">
    <location>
        <begin position="645"/>
        <end position="661"/>
    </location>
</feature>
<dbReference type="Pfam" id="PF13912">
    <property type="entry name" value="zf-C2H2_6"/>
    <property type="match status" value="1"/>
</dbReference>
<keyword evidence="4" id="KW-0479">Metal-binding</keyword>
<keyword evidence="4" id="KW-0863">Zinc-finger</keyword>
<dbReference type="PROSITE" id="PS00028">
    <property type="entry name" value="ZINC_FINGER_C2H2_1"/>
    <property type="match status" value="3"/>
</dbReference>
<evidence type="ECO:0000259" key="7">
    <source>
        <dbReference type="PROSITE" id="PS51156"/>
    </source>
</evidence>
<feature type="compositionally biased region" description="Low complexity" evidence="5">
    <location>
        <begin position="1"/>
        <end position="18"/>
    </location>
</feature>
<feature type="compositionally biased region" description="Basic and acidic residues" evidence="5">
    <location>
        <begin position="587"/>
        <end position="614"/>
    </location>
</feature>
<dbReference type="GO" id="GO:0000118">
    <property type="term" value="C:histone deacetylase complex"/>
    <property type="evidence" value="ECO:0000318"/>
    <property type="project" value="GO_Central"/>
</dbReference>
<feature type="region of interest" description="Disordered" evidence="5">
    <location>
        <begin position="1056"/>
        <end position="1080"/>
    </location>
</feature>
<feature type="domain" description="ELM2" evidence="7">
    <location>
        <begin position="776"/>
        <end position="867"/>
    </location>
</feature>
<feature type="domain" description="C2H2-type" evidence="6">
    <location>
        <begin position="958"/>
        <end position="987"/>
    </location>
</feature>
<accession>B3RZ36</accession>
<feature type="region of interest" description="Disordered" evidence="5">
    <location>
        <begin position="991"/>
        <end position="1040"/>
    </location>
</feature>
<dbReference type="InterPro" id="IPR000949">
    <property type="entry name" value="ELM2_dom"/>
</dbReference>
<dbReference type="InterPro" id="IPR051066">
    <property type="entry name" value="Trans_reg/Corepressor"/>
</dbReference>
<dbReference type="STRING" id="10228.B3RZ36"/>
<dbReference type="GO" id="GO:0003714">
    <property type="term" value="F:transcription corepressor activity"/>
    <property type="evidence" value="ECO:0000318"/>
    <property type="project" value="GO_Central"/>
</dbReference>
<protein>
    <recommendedName>
        <fullName evidence="10">C2H2-type domain-containing protein</fullName>
    </recommendedName>
</protein>
<feature type="compositionally biased region" description="Basic and acidic residues" evidence="5">
    <location>
        <begin position="166"/>
        <end position="180"/>
    </location>
</feature>
<dbReference type="PANTHER" id="PTHR16089:SF40">
    <property type="entry name" value="SUPPRESSOR OF ACTIVATED EGL-4 PROTEIN 1"/>
    <property type="match status" value="1"/>
</dbReference>
<feature type="compositionally biased region" description="Basic and acidic residues" evidence="5">
    <location>
        <begin position="1068"/>
        <end position="1080"/>
    </location>
</feature>
<dbReference type="SMART" id="SM01189">
    <property type="entry name" value="ELM2"/>
    <property type="match status" value="1"/>
</dbReference>
<evidence type="ECO:0000256" key="5">
    <source>
        <dbReference type="SAM" id="MobiDB-lite"/>
    </source>
</evidence>
<reference evidence="8 9" key="1">
    <citation type="journal article" date="2008" name="Nature">
        <title>The Trichoplax genome and the nature of placozoans.</title>
        <authorList>
            <person name="Srivastava M."/>
            <person name="Begovic E."/>
            <person name="Chapman J."/>
            <person name="Putnam N.H."/>
            <person name="Hellsten U."/>
            <person name="Kawashima T."/>
            <person name="Kuo A."/>
            <person name="Mitros T."/>
            <person name="Salamov A."/>
            <person name="Carpenter M.L."/>
            <person name="Signorovitch A.Y."/>
            <person name="Moreno M.A."/>
            <person name="Kamm K."/>
            <person name="Grimwood J."/>
            <person name="Schmutz J."/>
            <person name="Shapiro H."/>
            <person name="Grigoriev I.V."/>
            <person name="Buss L.W."/>
            <person name="Schierwater B."/>
            <person name="Dellaporta S.L."/>
            <person name="Rokhsar D.S."/>
        </authorList>
    </citation>
    <scope>NUCLEOTIDE SEQUENCE [LARGE SCALE GENOMIC DNA]</scope>
    <source>
        <strain evidence="8 9">Grell-BS-1999</strain>
    </source>
</reference>
<dbReference type="PROSITE" id="PS50157">
    <property type="entry name" value="ZINC_FINGER_C2H2_2"/>
    <property type="match status" value="3"/>
</dbReference>
<dbReference type="GeneID" id="6754874"/>
<dbReference type="eggNOG" id="KOG4167">
    <property type="taxonomic scope" value="Eukaryota"/>
</dbReference>
<dbReference type="Gene3D" id="3.30.160.60">
    <property type="entry name" value="Classic Zinc Finger"/>
    <property type="match status" value="2"/>
</dbReference>
<feature type="region of interest" description="Disordered" evidence="5">
    <location>
        <begin position="1"/>
        <end position="21"/>
    </location>
</feature>
<dbReference type="GO" id="GO:0006357">
    <property type="term" value="P:regulation of transcription by RNA polymerase II"/>
    <property type="evidence" value="ECO:0000318"/>
    <property type="project" value="GO_Central"/>
</dbReference>
<dbReference type="GO" id="GO:0045892">
    <property type="term" value="P:negative regulation of DNA-templated transcription"/>
    <property type="evidence" value="ECO:0000318"/>
    <property type="project" value="GO_Central"/>
</dbReference>
<evidence type="ECO:0000256" key="2">
    <source>
        <dbReference type="ARBA" id="ARBA00023163"/>
    </source>
</evidence>
<dbReference type="PANTHER" id="PTHR16089">
    <property type="entry name" value="REST COREPRESSOR COREST PROTEIN-RELATED"/>
    <property type="match status" value="1"/>
</dbReference>
<dbReference type="KEGG" id="tad:TRIADDRAFT_57313"/>
<feature type="compositionally biased region" description="Polar residues" evidence="5">
    <location>
        <begin position="728"/>
        <end position="748"/>
    </location>
</feature>
<name>B3RZ36_TRIAD</name>
<evidence type="ECO:0000313" key="8">
    <source>
        <dbReference type="EMBL" id="EDV23774.1"/>
    </source>
</evidence>
<dbReference type="RefSeq" id="XP_002113300.1">
    <property type="nucleotide sequence ID" value="XM_002113264.1"/>
</dbReference>
<evidence type="ECO:0000256" key="3">
    <source>
        <dbReference type="ARBA" id="ARBA00023242"/>
    </source>
</evidence>
<organism evidence="8 9">
    <name type="scientific">Trichoplax adhaerens</name>
    <name type="common">Trichoplax reptans</name>
    <dbReference type="NCBI Taxonomy" id="10228"/>
    <lineage>
        <taxon>Eukaryota</taxon>
        <taxon>Metazoa</taxon>
        <taxon>Placozoa</taxon>
        <taxon>Uniplacotomia</taxon>
        <taxon>Trichoplacea</taxon>
        <taxon>Trichoplacidae</taxon>
        <taxon>Trichoplax</taxon>
    </lineage>
</organism>
<feature type="compositionally biased region" description="Polar residues" evidence="5">
    <location>
        <begin position="181"/>
        <end position="190"/>
    </location>
</feature>
<evidence type="ECO:0000259" key="6">
    <source>
        <dbReference type="PROSITE" id="PS50157"/>
    </source>
</evidence>
<dbReference type="SUPFAM" id="SSF57667">
    <property type="entry name" value="beta-beta-alpha zinc fingers"/>
    <property type="match status" value="1"/>
</dbReference>
<gene>
    <name evidence="8" type="ORF">TRIADDRAFT_57313</name>
</gene>
<dbReference type="CTD" id="6754874"/>
<feature type="compositionally biased region" description="Acidic residues" evidence="5">
    <location>
        <begin position="762"/>
        <end position="771"/>
    </location>
</feature>
<feature type="compositionally biased region" description="Pro residues" evidence="5">
    <location>
        <begin position="715"/>
        <end position="725"/>
    </location>
</feature>
<feature type="domain" description="C2H2-type" evidence="6">
    <location>
        <begin position="1044"/>
        <end position="1071"/>
    </location>
</feature>
<dbReference type="Proteomes" id="UP000009022">
    <property type="component" value="Unassembled WGS sequence"/>
</dbReference>
<dbReference type="GO" id="GO:0008270">
    <property type="term" value="F:zinc ion binding"/>
    <property type="evidence" value="ECO:0007669"/>
    <property type="project" value="UniProtKB-KW"/>
</dbReference>
<feature type="region of interest" description="Disordered" evidence="5">
    <location>
        <begin position="157"/>
        <end position="203"/>
    </location>
</feature>
<feature type="compositionally biased region" description="Low complexity" evidence="5">
    <location>
        <begin position="702"/>
        <end position="714"/>
    </location>
</feature>
<dbReference type="Pfam" id="PF00096">
    <property type="entry name" value="zf-C2H2"/>
    <property type="match status" value="2"/>
</dbReference>
<dbReference type="InParanoid" id="B3RZ36"/>
<evidence type="ECO:0000256" key="4">
    <source>
        <dbReference type="PROSITE-ProRule" id="PRU00042"/>
    </source>
</evidence>
<feature type="compositionally biased region" description="Polar residues" evidence="5">
    <location>
        <begin position="308"/>
        <end position="320"/>
    </location>
</feature>
<dbReference type="OrthoDB" id="6738196at2759"/>
<evidence type="ECO:0000313" key="9">
    <source>
        <dbReference type="Proteomes" id="UP000009022"/>
    </source>
</evidence>
<keyword evidence="3" id="KW-0539">Nucleus</keyword>
<feature type="compositionally biased region" description="Polar residues" evidence="5">
    <location>
        <begin position="1026"/>
        <end position="1040"/>
    </location>
</feature>
<proteinExistence type="predicted"/>
<keyword evidence="4" id="KW-0862">Zinc</keyword>
<feature type="region of interest" description="Disordered" evidence="5">
    <location>
        <begin position="580"/>
        <end position="632"/>
    </location>
</feature>
<feature type="region of interest" description="Disordered" evidence="5">
    <location>
        <begin position="274"/>
        <end position="320"/>
    </location>
</feature>
<sequence>MALASANASTSANASDSNLPRFEACNPNLERTEKDVIAAKQLTSLRQGIEDKDHAILNDDLQIITQNSTMWSDYPQSHHPDEIETITKEIQGPRETANYNPQLLRRADSKKSRRERAPKFIQSAVDNFAPGEQFASYSARGPKPPFNFKHIDPTELHQSTTSASVGKDDLPQNNSKRENSNRTLTENSADVSAKKSTAMYPGDNKQILQNANQSVTGQDHVNGHSTRHRIKRPHDNQSDKTYDGKRAIRKSMESYRRDMKEAVDVKSSELGGITTDIKNRSTNRSTDKSSRSYSSTGKIDKQFDPVSEQATMSPSRVENLTSTGLSSSMAAPTSFGASTYSSSHVNIFTSVGGSAVTPSIPIMEHPSSCFRDETMRNVGIPHGASERAVVEVAAGYHAIPGPIYITGPSISSYSTGSAFPSTLTTSGVQAWPHAVDASMYYPIQFQRQHPVANMPQSSAESLSGSAILRRSVNSNTSTSVSKISTCTVLSSDTNSTSSSQVAIVTTSAGASLPDPTAIALSVVQSAVAPSQIENTGAIPNPSSWAPILPAPGRYSPSVLVNTQVVCPVCKRSFKSSRSLNGHMRLHGGFDKNRVQNDDDSRKRKAENSVRERDNSGTNYNTDKSNNEMKELDSVDVLAVRQLNTRPKSAATDTMAISSNISDADADHKRHKPKPRPAPLDFHSNINQIDNSGRSSRLRLRLDTSLSNSANSGSSTPPPYTPPPMLTPNRKSNYIFSPTLLHPNSSGGASQLRRRTSSSADSYDSESSDDDAERLVPKINVGESFQAEIPSYVGDTIDVTAEEDHADRIFICSDDLNREEEGEIENYLEFACSDGVPFGGRNKEFALHCLYKAQGNVKRALRMLLQMESWYKETDAFLTYHYTGSCCWSEKEKKAFYEAYREHQKDFVAINKAESEPSVPRRVRRTYQRRSVSVSPDTRKTAGAASSEKSKSDNSSGLFVCNIGGCTASFSSKQALNGHIRVHGGRLVAKLVQAKSSDSQPNKVRRPKFAHRREDNAQGNKKHKTGPKSQKVNKTQTNGNEPMSFICKVCGREFSKLKSRSAHMKTHKRADDDSKSKKSKD</sequence>
<dbReference type="Pfam" id="PF01448">
    <property type="entry name" value="ELM2"/>
    <property type="match status" value="1"/>
</dbReference>
<dbReference type="HOGENOM" id="CLU_286255_0_0_1"/>
<keyword evidence="2" id="KW-0804">Transcription</keyword>
<feature type="domain" description="C2H2-type" evidence="6">
    <location>
        <begin position="564"/>
        <end position="591"/>
    </location>
</feature>
<keyword evidence="1" id="KW-0805">Transcription regulation</keyword>
<feature type="region of interest" description="Disordered" evidence="5">
    <location>
        <begin position="917"/>
        <end position="954"/>
    </location>
</feature>
<dbReference type="PROSITE" id="PS51156">
    <property type="entry name" value="ELM2"/>
    <property type="match status" value="1"/>
</dbReference>
<evidence type="ECO:0008006" key="10">
    <source>
        <dbReference type="Google" id="ProtNLM"/>
    </source>
</evidence>
<feature type="region of interest" description="Disordered" evidence="5">
    <location>
        <begin position="645"/>
        <end position="773"/>
    </location>
</feature>
<keyword evidence="9" id="KW-1185">Reference proteome</keyword>
<dbReference type="AlphaFoldDB" id="B3RZ36"/>
<feature type="region of interest" description="Disordered" evidence="5">
    <location>
        <begin position="216"/>
        <end position="246"/>
    </location>
</feature>
<evidence type="ECO:0000256" key="1">
    <source>
        <dbReference type="ARBA" id="ARBA00023015"/>
    </source>
</evidence>
<dbReference type="SMART" id="SM00355">
    <property type="entry name" value="ZnF_C2H2"/>
    <property type="match status" value="3"/>
</dbReference>
<feature type="compositionally biased region" description="Basic and acidic residues" evidence="5">
    <location>
        <begin position="233"/>
        <end position="246"/>
    </location>
</feature>
<dbReference type="GO" id="GO:0005667">
    <property type="term" value="C:transcription regulator complex"/>
    <property type="evidence" value="ECO:0000318"/>
    <property type="project" value="GO_Central"/>
</dbReference>
<dbReference type="InterPro" id="IPR036236">
    <property type="entry name" value="Znf_C2H2_sf"/>
</dbReference>
<feature type="compositionally biased region" description="Basic residues" evidence="5">
    <location>
        <begin position="1056"/>
        <end position="1067"/>
    </location>
</feature>